<dbReference type="KEGG" id="lse:F1C12_03060"/>
<dbReference type="PANTHER" id="PTHR38479">
    <property type="entry name" value="LMO0824 PROTEIN"/>
    <property type="match status" value="1"/>
</dbReference>
<dbReference type="AlphaFoldDB" id="A0A7G6Y6U6"/>
<protein>
    <submittedName>
        <fullName evidence="1">Winged helix DNA-binding domain-containing protein</fullName>
    </submittedName>
</protein>
<dbReference type="EMBL" id="CP043641">
    <property type="protein sequence ID" value="QNE34211.1"/>
    <property type="molecule type" value="Genomic_DNA"/>
</dbReference>
<dbReference type="InterPro" id="IPR009351">
    <property type="entry name" value="AlkZ-like"/>
</dbReference>
<evidence type="ECO:0000313" key="1">
    <source>
        <dbReference type="EMBL" id="QNE34211.1"/>
    </source>
</evidence>
<dbReference type="Pfam" id="PF06224">
    <property type="entry name" value="AlkZ-like"/>
    <property type="match status" value="1"/>
</dbReference>
<dbReference type="RefSeq" id="WP_185277380.1">
    <property type="nucleotide sequence ID" value="NZ_CP043641.1"/>
</dbReference>
<dbReference type="Proteomes" id="UP000515511">
    <property type="component" value="Chromosome"/>
</dbReference>
<evidence type="ECO:0000313" key="2">
    <source>
        <dbReference type="Proteomes" id="UP000515511"/>
    </source>
</evidence>
<sequence>MTSRADLLRLRRLAHAIDGDREVSPADVARRLLAVQAQDFAAGSWALGVRTTGATRADVLADLDAGRIVRSWPMRGTLHFVPPEDLRWMLGITTGRMIAGLATRHKQLELDTPDFVRARDLVTEALSGGGRIGRAELMDLWESNGIATAGQRGYHLIYYLAQTGLICWGPTLRTQQALVLLDEWAPQSRRLEPDEAWGEFLLRYLRGHGPATVKDFVWWTKGTVAGAKIARAVLGDALTTLEVDGIEYLLTAELADRASGLAESRREREAVQLLPAFDEYLLGYQQRDLVLDDDHFQRIVPGGNGVFQPIVVARGRVVGTWRRGRGGNGVDVESFAPLTAGQERAAGRAAEAYRRYAG</sequence>
<keyword evidence="1" id="KW-0238">DNA-binding</keyword>
<accession>A0A7G6Y6U6</accession>
<organism evidence="1 2">
    <name type="scientific">Leifsonia shinshuensis</name>
    <dbReference type="NCBI Taxonomy" id="150026"/>
    <lineage>
        <taxon>Bacteria</taxon>
        <taxon>Bacillati</taxon>
        <taxon>Actinomycetota</taxon>
        <taxon>Actinomycetes</taxon>
        <taxon>Micrococcales</taxon>
        <taxon>Microbacteriaceae</taxon>
        <taxon>Leifsonia</taxon>
    </lineage>
</organism>
<gene>
    <name evidence="1" type="ORF">F1C12_03060</name>
</gene>
<reference evidence="2" key="1">
    <citation type="submission" date="2019-09" db="EMBL/GenBank/DDBJ databases">
        <title>Antimicrobial potential of Antarctic Bacteria.</title>
        <authorList>
            <person name="Benaud N."/>
            <person name="Edwards R.J."/>
            <person name="Ferrari B.C."/>
        </authorList>
    </citation>
    <scope>NUCLEOTIDE SEQUENCE [LARGE SCALE GENOMIC DNA]</scope>
    <source>
        <strain evidence="2">INR9</strain>
    </source>
</reference>
<dbReference type="GO" id="GO:0003677">
    <property type="term" value="F:DNA binding"/>
    <property type="evidence" value="ECO:0007669"/>
    <property type="project" value="UniProtKB-KW"/>
</dbReference>
<name>A0A7G6Y6U6_9MICO</name>
<dbReference type="PANTHER" id="PTHR38479:SF2">
    <property type="entry name" value="WINGED HELIX DNA-BINDING DOMAIN-CONTAINING PROTEIN"/>
    <property type="match status" value="1"/>
</dbReference>
<proteinExistence type="predicted"/>